<feature type="non-terminal residue" evidence="2">
    <location>
        <position position="213"/>
    </location>
</feature>
<keyword evidence="3" id="KW-1185">Reference proteome</keyword>
<dbReference type="InterPro" id="IPR001584">
    <property type="entry name" value="Integrase_cat-core"/>
</dbReference>
<dbReference type="SUPFAM" id="SSF53098">
    <property type="entry name" value="Ribonuclease H-like"/>
    <property type="match status" value="1"/>
</dbReference>
<dbReference type="PROSITE" id="PS50994">
    <property type="entry name" value="INTEGRASE"/>
    <property type="match status" value="1"/>
</dbReference>
<dbReference type="Proteomes" id="UP001163046">
    <property type="component" value="Unassembled WGS sequence"/>
</dbReference>
<evidence type="ECO:0000259" key="1">
    <source>
        <dbReference type="PROSITE" id="PS50994"/>
    </source>
</evidence>
<dbReference type="GO" id="GO:0015074">
    <property type="term" value="P:DNA integration"/>
    <property type="evidence" value="ECO:0007669"/>
    <property type="project" value="InterPro"/>
</dbReference>
<dbReference type="InterPro" id="IPR012337">
    <property type="entry name" value="RNaseH-like_sf"/>
</dbReference>
<dbReference type="OrthoDB" id="5980853at2759"/>
<dbReference type="Pfam" id="PF24764">
    <property type="entry name" value="rva_4"/>
    <property type="match status" value="1"/>
</dbReference>
<dbReference type="EMBL" id="MU828247">
    <property type="protein sequence ID" value="KAJ7305484.1"/>
    <property type="molecule type" value="Genomic_DNA"/>
</dbReference>
<dbReference type="AlphaFoldDB" id="A0A9W9Y6F8"/>
<sequence>FKGGGKLLKRRHYCVKSPLSLWHIDGNHKLIRWRVVIHGGVDGYSRIPVFLKASNNNKADTVMTRFLEAVNDYGLPSRVRSDRGGENVNVSTYMLSHVQRGPGRGSMLTGKSTHNQRIERLWRDVFAGCLSLFYDLFYYLESEGVLDPDSDAHLWCLHYVFLPIINRHLTEWKNAWIHHPMSSEKNKSPMQLWIRRLQTVAWGSNSAEDEVFQ</sequence>
<protein>
    <recommendedName>
        <fullName evidence="1">Integrase catalytic domain-containing protein</fullName>
    </recommendedName>
</protein>
<comment type="caution">
    <text evidence="2">The sequence shown here is derived from an EMBL/GenBank/DDBJ whole genome shotgun (WGS) entry which is preliminary data.</text>
</comment>
<dbReference type="Gene3D" id="3.30.420.10">
    <property type="entry name" value="Ribonuclease H-like superfamily/Ribonuclease H"/>
    <property type="match status" value="1"/>
</dbReference>
<organism evidence="2 3">
    <name type="scientific">Desmophyllum pertusum</name>
    <dbReference type="NCBI Taxonomy" id="174260"/>
    <lineage>
        <taxon>Eukaryota</taxon>
        <taxon>Metazoa</taxon>
        <taxon>Cnidaria</taxon>
        <taxon>Anthozoa</taxon>
        <taxon>Hexacorallia</taxon>
        <taxon>Scleractinia</taxon>
        <taxon>Caryophylliina</taxon>
        <taxon>Caryophylliidae</taxon>
        <taxon>Desmophyllum</taxon>
    </lineage>
</organism>
<proteinExistence type="predicted"/>
<feature type="domain" description="Integrase catalytic" evidence="1">
    <location>
        <begin position="14"/>
        <end position="197"/>
    </location>
</feature>
<dbReference type="InterPro" id="IPR058913">
    <property type="entry name" value="Integrase_dom_put"/>
</dbReference>
<dbReference type="PANTHER" id="PTHR46791:SF5">
    <property type="entry name" value="CLR5 DOMAIN-CONTAINING PROTEIN-RELATED"/>
    <property type="match status" value="1"/>
</dbReference>
<name>A0A9W9Y6F8_9CNID</name>
<dbReference type="InterPro" id="IPR036397">
    <property type="entry name" value="RNaseH_sf"/>
</dbReference>
<evidence type="ECO:0000313" key="2">
    <source>
        <dbReference type="EMBL" id="KAJ7305484.1"/>
    </source>
</evidence>
<accession>A0A9W9Y6F8</accession>
<reference evidence="2" key="1">
    <citation type="submission" date="2023-01" db="EMBL/GenBank/DDBJ databases">
        <title>Genome assembly of the deep-sea coral Lophelia pertusa.</title>
        <authorList>
            <person name="Herrera S."/>
            <person name="Cordes E."/>
        </authorList>
    </citation>
    <scope>NUCLEOTIDE SEQUENCE</scope>
    <source>
        <strain evidence="2">USNM1676648</strain>
        <tissue evidence="2">Polyp</tissue>
    </source>
</reference>
<dbReference type="GO" id="GO:0003676">
    <property type="term" value="F:nucleic acid binding"/>
    <property type="evidence" value="ECO:0007669"/>
    <property type="project" value="InterPro"/>
</dbReference>
<gene>
    <name evidence="2" type="ORF">OS493_040677</name>
</gene>
<feature type="non-terminal residue" evidence="2">
    <location>
        <position position="1"/>
    </location>
</feature>
<evidence type="ECO:0000313" key="3">
    <source>
        <dbReference type="Proteomes" id="UP001163046"/>
    </source>
</evidence>
<dbReference type="PANTHER" id="PTHR46791">
    <property type="entry name" value="EXPRESSED PROTEIN"/>
    <property type="match status" value="1"/>
</dbReference>